<feature type="region of interest" description="Disordered" evidence="1">
    <location>
        <begin position="83"/>
        <end position="102"/>
    </location>
</feature>
<dbReference type="AlphaFoldDB" id="A0AB34HEG0"/>
<evidence type="ECO:0000256" key="1">
    <source>
        <dbReference type="SAM" id="MobiDB-lite"/>
    </source>
</evidence>
<comment type="caution">
    <text evidence="2">The sequence shown here is derived from an EMBL/GenBank/DDBJ whole genome shotgun (WGS) entry which is preliminary data.</text>
</comment>
<keyword evidence="3" id="KW-1185">Reference proteome</keyword>
<dbReference type="Proteomes" id="UP001159641">
    <property type="component" value="Unassembled WGS sequence"/>
</dbReference>
<reference evidence="2 3" key="1">
    <citation type="submission" date="2022-11" db="EMBL/GenBank/DDBJ databases">
        <title>Whole genome sequence of Eschrichtius robustus ER-17-0199.</title>
        <authorList>
            <person name="Bruniche-Olsen A."/>
            <person name="Black A.N."/>
            <person name="Fields C.J."/>
            <person name="Walden K."/>
            <person name="Dewoody J.A."/>
        </authorList>
    </citation>
    <scope>NUCLEOTIDE SEQUENCE [LARGE SCALE GENOMIC DNA]</scope>
    <source>
        <strain evidence="2">ER-17-0199</strain>
        <tissue evidence="2">Blubber</tissue>
    </source>
</reference>
<sequence length="181" mass="19353">MQSALPPVISPLGQYGLFLTPSKYPCVQLSQKHSRTGSSYHRPHPFSWPRPATFTILATPLGPGAVGGLADALRASTYTLQRLSPRPGESTSGSLEQVPQAPPLSPVSCPRFRLPQVFSACFLPSLSPLPSSFWRLGPGPYPVSSDSLRISNLSGLGATLRCVFAVPFGVRPAARRESVQT</sequence>
<evidence type="ECO:0000313" key="3">
    <source>
        <dbReference type="Proteomes" id="UP001159641"/>
    </source>
</evidence>
<gene>
    <name evidence="2" type="ORF">J1605_020692</name>
</gene>
<proteinExistence type="predicted"/>
<accession>A0AB34HEG0</accession>
<organism evidence="2 3">
    <name type="scientific">Eschrichtius robustus</name>
    <name type="common">California gray whale</name>
    <name type="synonym">Eschrichtius gibbosus</name>
    <dbReference type="NCBI Taxonomy" id="9764"/>
    <lineage>
        <taxon>Eukaryota</taxon>
        <taxon>Metazoa</taxon>
        <taxon>Chordata</taxon>
        <taxon>Craniata</taxon>
        <taxon>Vertebrata</taxon>
        <taxon>Euteleostomi</taxon>
        <taxon>Mammalia</taxon>
        <taxon>Eutheria</taxon>
        <taxon>Laurasiatheria</taxon>
        <taxon>Artiodactyla</taxon>
        <taxon>Whippomorpha</taxon>
        <taxon>Cetacea</taxon>
        <taxon>Mysticeti</taxon>
        <taxon>Eschrichtiidae</taxon>
        <taxon>Eschrichtius</taxon>
    </lineage>
</organism>
<evidence type="ECO:0000313" key="2">
    <source>
        <dbReference type="EMBL" id="KAJ8791252.1"/>
    </source>
</evidence>
<name>A0AB34HEG0_ESCRO</name>
<protein>
    <submittedName>
        <fullName evidence="2">Uncharacterized protein</fullName>
    </submittedName>
</protein>
<dbReference type="EMBL" id="JAIQCJ010001303">
    <property type="protein sequence ID" value="KAJ8791252.1"/>
    <property type="molecule type" value="Genomic_DNA"/>
</dbReference>